<dbReference type="Proteomes" id="UP000554520">
    <property type="component" value="Unassembled WGS sequence"/>
</dbReference>
<dbReference type="Pfam" id="PF17042">
    <property type="entry name" value="NBD_C"/>
    <property type="match status" value="1"/>
</dbReference>
<keyword evidence="4" id="KW-0418">Kinase</keyword>
<evidence type="ECO:0000256" key="5">
    <source>
        <dbReference type="ARBA" id="ARBA00022840"/>
    </source>
</evidence>
<evidence type="ECO:0000256" key="2">
    <source>
        <dbReference type="ARBA" id="ARBA00022679"/>
    </source>
</evidence>
<feature type="domain" description="Four-carbon acid sugar kinase nucleotide binding" evidence="8">
    <location>
        <begin position="285"/>
        <end position="347"/>
    </location>
</feature>
<evidence type="ECO:0000256" key="1">
    <source>
        <dbReference type="ARBA" id="ARBA00005715"/>
    </source>
</evidence>
<keyword evidence="2" id="KW-0808">Transferase</keyword>
<comment type="caution">
    <text evidence="9">The sequence shown here is derived from an EMBL/GenBank/DDBJ whole genome shotgun (WGS) entry which is preliminary data.</text>
</comment>
<dbReference type="Gene3D" id="3.40.980.20">
    <property type="entry name" value="Four-carbon acid sugar kinase, nucleotide binding domain"/>
    <property type="match status" value="1"/>
</dbReference>
<dbReference type="GO" id="GO:0016301">
    <property type="term" value="F:kinase activity"/>
    <property type="evidence" value="ECO:0007669"/>
    <property type="project" value="UniProtKB-KW"/>
</dbReference>
<accession>A0A839U6Y1</accession>
<proteinExistence type="inferred from homology"/>
<dbReference type="InterPro" id="IPR042213">
    <property type="entry name" value="NBD_C_sf"/>
</dbReference>
<evidence type="ECO:0000313" key="10">
    <source>
        <dbReference type="Proteomes" id="UP000554520"/>
    </source>
</evidence>
<dbReference type="Gene3D" id="3.40.50.10840">
    <property type="entry name" value="Putative sugar-binding, N-terminal domain"/>
    <property type="match status" value="1"/>
</dbReference>
<evidence type="ECO:0000259" key="7">
    <source>
        <dbReference type="Pfam" id="PF07005"/>
    </source>
</evidence>
<dbReference type="InterPro" id="IPR031475">
    <property type="entry name" value="NBD_C"/>
</dbReference>
<dbReference type="AlphaFoldDB" id="A0A839U6Y1"/>
<dbReference type="EMBL" id="JACHXN010000010">
    <property type="protein sequence ID" value="MBB3146896.1"/>
    <property type="molecule type" value="Genomic_DNA"/>
</dbReference>
<sequence>MKPLRLIADDLTGALDSACAFALASWPVKVAIPGLPLPEGPSVAVSTESREMARVDAVQSVATIVAKLRAPDTNTIWFKKIDSVMRGNPVAEIGAMLRSGYFDHCVLAPAYPAMGRITVADRQYLLRADGELLAVGPNFRTALNEIGLSAELVDEAAADVTPGNGAAIQIVEACEQEELRRRISAIAALPEVRRLWAGSGGLAMALAGQKAPISFPPISAFIVGTGHPVAREQASRLRQEHLIGHAPSTALAPLLLAPALNTDDVFEGERELQSALQVLHFPEPDRTSILVTGGATLTTTLQSTAAQCLECIGEAVPGVAVSRILGGRWHGITLLSKSGGFGSPSLFLDLLRLGHSNPRDGRGQAHSYGGID</sequence>
<evidence type="ECO:0000313" key="9">
    <source>
        <dbReference type="EMBL" id="MBB3146896.1"/>
    </source>
</evidence>
<evidence type="ECO:0000256" key="4">
    <source>
        <dbReference type="ARBA" id="ARBA00022777"/>
    </source>
</evidence>
<keyword evidence="6" id="KW-0119">Carbohydrate metabolism</keyword>
<keyword evidence="3" id="KW-0547">Nucleotide-binding</keyword>
<gene>
    <name evidence="9" type="ORF">FHS21_003312</name>
</gene>
<evidence type="ECO:0000256" key="6">
    <source>
        <dbReference type="ARBA" id="ARBA00023277"/>
    </source>
</evidence>
<comment type="similarity">
    <text evidence="1">Belongs to the four-carbon acid sugar kinase family.</text>
</comment>
<feature type="domain" description="Four-carbon acid sugar kinase N-terminal" evidence="7">
    <location>
        <begin position="6"/>
        <end position="129"/>
    </location>
</feature>
<dbReference type="Pfam" id="PF07005">
    <property type="entry name" value="SBD_N"/>
    <property type="match status" value="1"/>
</dbReference>
<dbReference type="SUPFAM" id="SSF142764">
    <property type="entry name" value="YgbK-like"/>
    <property type="match status" value="1"/>
</dbReference>
<dbReference type="InterPro" id="IPR010737">
    <property type="entry name" value="4-carb_acid_sugar_kinase_N"/>
</dbReference>
<dbReference type="RefSeq" id="WP_183662825.1">
    <property type="nucleotide sequence ID" value="NZ_JACHXN010000010.1"/>
</dbReference>
<evidence type="ECO:0000259" key="8">
    <source>
        <dbReference type="Pfam" id="PF17042"/>
    </source>
</evidence>
<evidence type="ECO:0000256" key="3">
    <source>
        <dbReference type="ARBA" id="ARBA00022741"/>
    </source>
</evidence>
<keyword evidence="5" id="KW-0067">ATP-binding</keyword>
<keyword evidence="10" id="KW-1185">Reference proteome</keyword>
<reference evidence="9 10" key="1">
    <citation type="submission" date="2020-08" db="EMBL/GenBank/DDBJ databases">
        <title>Genomic Encyclopedia of Type Strains, Phase III (KMG-III): the genomes of soil and plant-associated and newly described type strains.</title>
        <authorList>
            <person name="Whitman W."/>
        </authorList>
    </citation>
    <scope>NUCLEOTIDE SEQUENCE [LARGE SCALE GENOMIC DNA]</scope>
    <source>
        <strain evidence="9 10">CECT 7015</strain>
    </source>
</reference>
<organism evidence="9 10">
    <name type="scientific">Phyllobacterium trifolii</name>
    <dbReference type="NCBI Taxonomy" id="300193"/>
    <lineage>
        <taxon>Bacteria</taxon>
        <taxon>Pseudomonadati</taxon>
        <taxon>Pseudomonadota</taxon>
        <taxon>Alphaproteobacteria</taxon>
        <taxon>Hyphomicrobiales</taxon>
        <taxon>Phyllobacteriaceae</taxon>
        <taxon>Phyllobacterium</taxon>
    </lineage>
</organism>
<dbReference type="GO" id="GO:0005524">
    <property type="term" value="F:ATP binding"/>
    <property type="evidence" value="ECO:0007669"/>
    <property type="project" value="UniProtKB-KW"/>
</dbReference>
<dbReference type="InterPro" id="IPR037051">
    <property type="entry name" value="4-carb_acid_sugar_kinase_N_sf"/>
</dbReference>
<protein>
    <submittedName>
        <fullName evidence="9">Uncharacterized protein YgbK (DUF1537 family)</fullName>
    </submittedName>
</protein>
<name>A0A839U6Y1_9HYPH</name>